<gene>
    <name evidence="1" type="ORF">Cpa01nite_17650</name>
</gene>
<comment type="caution">
    <text evidence="1">The sequence shown here is derived from an EMBL/GenBank/DDBJ whole genome shotgun (WGS) entry which is preliminary data.</text>
</comment>
<dbReference type="RefSeq" id="WP_203668401.1">
    <property type="nucleotide sequence ID" value="NZ_BONO01000011.1"/>
</dbReference>
<accession>A0A919U5U7</accession>
<evidence type="ECO:0000313" key="1">
    <source>
        <dbReference type="EMBL" id="GIG36384.1"/>
    </source>
</evidence>
<proteinExistence type="predicted"/>
<protein>
    <recommendedName>
        <fullName evidence="3">DUF559 domain-containing protein</fullName>
    </recommendedName>
</protein>
<sequence length="344" mass="37076">MDVAHDDLPAVLAARDARRRGARAALRAGYVRAASGVHVVTGTDLDDPDVRTRVAMAAVPDEVTLGGWAAARLHERAALAAARAARGGRPGRRQADPMAWFDGRDDRVRGGQGPVLLLAPPEVRLEPGPGRRLLRSRVAAGERVVLEGLPATSALRTAFDLARLGPETEAVVALDRLRALDLLDPGDLEELIRSRRRWRGTVAARRALELSAGGVESPQETRLRMVWLAAGLPAPLCNAVVLDPDHRFVARVDLLDPTSGLVGEYDGAVHADADRRSSDAGRQERLCSLGMEVVRATSADLVSATARARWQHRARLALRRALGRRADARWLLGAVDRHGPRSAV</sequence>
<organism evidence="1 2">
    <name type="scientific">Cellulomonas pakistanensis</name>
    <dbReference type="NCBI Taxonomy" id="992287"/>
    <lineage>
        <taxon>Bacteria</taxon>
        <taxon>Bacillati</taxon>
        <taxon>Actinomycetota</taxon>
        <taxon>Actinomycetes</taxon>
        <taxon>Micrococcales</taxon>
        <taxon>Cellulomonadaceae</taxon>
        <taxon>Cellulomonas</taxon>
    </lineage>
</organism>
<dbReference type="EMBL" id="BONO01000011">
    <property type="protein sequence ID" value="GIG36384.1"/>
    <property type="molecule type" value="Genomic_DNA"/>
</dbReference>
<reference evidence="1" key="1">
    <citation type="submission" date="2021-01" db="EMBL/GenBank/DDBJ databases">
        <title>Whole genome shotgun sequence of Cellulomonas pakistanensis NBRC 110800.</title>
        <authorList>
            <person name="Komaki H."/>
            <person name="Tamura T."/>
        </authorList>
    </citation>
    <scope>NUCLEOTIDE SEQUENCE</scope>
    <source>
        <strain evidence="1">NBRC 110800</strain>
    </source>
</reference>
<evidence type="ECO:0000313" key="2">
    <source>
        <dbReference type="Proteomes" id="UP000642125"/>
    </source>
</evidence>
<dbReference type="AlphaFoldDB" id="A0A919U5U7"/>
<keyword evidence="2" id="KW-1185">Reference proteome</keyword>
<evidence type="ECO:0008006" key="3">
    <source>
        <dbReference type="Google" id="ProtNLM"/>
    </source>
</evidence>
<dbReference type="Proteomes" id="UP000642125">
    <property type="component" value="Unassembled WGS sequence"/>
</dbReference>
<name>A0A919U5U7_9CELL</name>